<keyword evidence="6" id="KW-1185">Reference proteome</keyword>
<dbReference type="GO" id="GO:0005634">
    <property type="term" value="C:nucleus"/>
    <property type="evidence" value="ECO:0007669"/>
    <property type="project" value="UniProtKB-SubCell"/>
</dbReference>
<gene>
    <name evidence="5" type="ORF">jhhlp_006759</name>
</gene>
<feature type="region of interest" description="Disordered" evidence="4">
    <location>
        <begin position="192"/>
        <end position="211"/>
    </location>
</feature>
<organism evidence="5 6">
    <name type="scientific">Lomentospora prolificans</name>
    <dbReference type="NCBI Taxonomy" id="41688"/>
    <lineage>
        <taxon>Eukaryota</taxon>
        <taxon>Fungi</taxon>
        <taxon>Dikarya</taxon>
        <taxon>Ascomycota</taxon>
        <taxon>Pezizomycotina</taxon>
        <taxon>Sordariomycetes</taxon>
        <taxon>Hypocreomycetidae</taxon>
        <taxon>Microascales</taxon>
        <taxon>Microascaceae</taxon>
        <taxon>Lomentospora</taxon>
    </lineage>
</organism>
<dbReference type="GO" id="GO:0006364">
    <property type="term" value="P:rRNA processing"/>
    <property type="evidence" value="ECO:0007669"/>
    <property type="project" value="InterPro"/>
</dbReference>
<evidence type="ECO:0000256" key="2">
    <source>
        <dbReference type="ARBA" id="ARBA00006374"/>
    </source>
</evidence>
<dbReference type="InParanoid" id="A0A2N3N2L9"/>
<evidence type="ECO:0000313" key="5">
    <source>
        <dbReference type="EMBL" id="PKS06685.1"/>
    </source>
</evidence>
<name>A0A2N3N2L9_9PEZI</name>
<accession>A0A2N3N2L9</accession>
<comment type="subcellular location">
    <subcellularLocation>
        <location evidence="1">Nucleus</location>
    </subcellularLocation>
</comment>
<dbReference type="Pfam" id="PF05997">
    <property type="entry name" value="Nop52"/>
    <property type="match status" value="1"/>
</dbReference>
<dbReference type="OrthoDB" id="2019504at2759"/>
<comment type="similarity">
    <text evidence="2">Belongs to the RRP1 family.</text>
</comment>
<reference evidence="5 6" key="1">
    <citation type="journal article" date="2017" name="G3 (Bethesda)">
        <title>First Draft Genome Sequence of the Pathogenic Fungus Lomentospora prolificans (Formerly Scedosporium prolificans).</title>
        <authorList>
            <person name="Luo R."/>
            <person name="Zimin A."/>
            <person name="Workman R."/>
            <person name="Fan Y."/>
            <person name="Pertea G."/>
            <person name="Grossman N."/>
            <person name="Wear M.P."/>
            <person name="Jia B."/>
            <person name="Miller H."/>
            <person name="Casadevall A."/>
            <person name="Timp W."/>
            <person name="Zhang S.X."/>
            <person name="Salzberg S.L."/>
        </authorList>
    </citation>
    <scope>NUCLEOTIDE SEQUENCE [LARGE SCALE GENOMIC DNA]</scope>
    <source>
        <strain evidence="5 6">JHH-5317</strain>
    </source>
</reference>
<proteinExistence type="inferred from homology"/>
<sequence length="211" mass="23471">MAEANLPFIRNLASSGLHAYVTPDPQKAAILSLSPSSAPGDAGVIHQDCARPWMAAFWEIVASEWTTGIDVLRMEKFLLLVRRFVCACFSWAREVDYVRERVEVVVAVLAEWPLEKEQGLDKVPLGLRLHVLDVWVDEVERSGVLAEVEEKDGARKLVDGVGDLVRALTKGFPSKPLRQKAANSLDDERLPWYSAPEVADEDDDGWAGFQD</sequence>
<protein>
    <submittedName>
        <fullName evidence="5">Uncharacterized protein</fullName>
    </submittedName>
</protein>
<dbReference type="InterPro" id="IPR010301">
    <property type="entry name" value="RRP1"/>
</dbReference>
<dbReference type="EMBL" id="NLAX01001033">
    <property type="protein sequence ID" value="PKS06685.1"/>
    <property type="molecule type" value="Genomic_DNA"/>
</dbReference>
<comment type="caution">
    <text evidence="5">The sequence shown here is derived from an EMBL/GenBank/DDBJ whole genome shotgun (WGS) entry which is preliminary data.</text>
</comment>
<evidence type="ECO:0000313" key="6">
    <source>
        <dbReference type="Proteomes" id="UP000233524"/>
    </source>
</evidence>
<dbReference type="Proteomes" id="UP000233524">
    <property type="component" value="Unassembled WGS sequence"/>
</dbReference>
<dbReference type="VEuPathDB" id="FungiDB:jhhlp_006759"/>
<dbReference type="STRING" id="41688.A0A2N3N2L9"/>
<evidence type="ECO:0000256" key="3">
    <source>
        <dbReference type="ARBA" id="ARBA00023242"/>
    </source>
</evidence>
<evidence type="ECO:0000256" key="4">
    <source>
        <dbReference type="SAM" id="MobiDB-lite"/>
    </source>
</evidence>
<evidence type="ECO:0000256" key="1">
    <source>
        <dbReference type="ARBA" id="ARBA00004123"/>
    </source>
</evidence>
<keyword evidence="3" id="KW-0539">Nucleus</keyword>
<dbReference type="AlphaFoldDB" id="A0A2N3N2L9"/>
<dbReference type="GO" id="GO:0030688">
    <property type="term" value="C:preribosome, small subunit precursor"/>
    <property type="evidence" value="ECO:0007669"/>
    <property type="project" value="InterPro"/>
</dbReference>